<evidence type="ECO:0000313" key="2">
    <source>
        <dbReference type="EMBL" id="KAF2139715.1"/>
    </source>
</evidence>
<dbReference type="RefSeq" id="XP_033395428.1">
    <property type="nucleotide sequence ID" value="XM_033546964.1"/>
</dbReference>
<dbReference type="Proteomes" id="UP000799438">
    <property type="component" value="Unassembled WGS sequence"/>
</dbReference>
<sequence>MLSRSKCVVARLSSSRDVWLAWSLTKLSHCGRAKLSERDRLEANGRHERSALDARGHPRAKLTRVSTMPIHGIKVMYERRAQVLVKKLPRTHTRPLAAHSYFCFPSRRPPHRASQARGHGFPGRPVVGQR</sequence>
<dbReference type="EMBL" id="ML995492">
    <property type="protein sequence ID" value="KAF2139715.1"/>
    <property type="molecule type" value="Genomic_DNA"/>
</dbReference>
<reference evidence="2" key="1">
    <citation type="journal article" date="2020" name="Stud. Mycol.">
        <title>101 Dothideomycetes genomes: a test case for predicting lifestyles and emergence of pathogens.</title>
        <authorList>
            <person name="Haridas S."/>
            <person name="Albert R."/>
            <person name="Binder M."/>
            <person name="Bloem J."/>
            <person name="Labutti K."/>
            <person name="Salamov A."/>
            <person name="Andreopoulos B."/>
            <person name="Baker S."/>
            <person name="Barry K."/>
            <person name="Bills G."/>
            <person name="Bluhm B."/>
            <person name="Cannon C."/>
            <person name="Castanera R."/>
            <person name="Culley D."/>
            <person name="Daum C."/>
            <person name="Ezra D."/>
            <person name="Gonzalez J."/>
            <person name="Henrissat B."/>
            <person name="Kuo A."/>
            <person name="Liang C."/>
            <person name="Lipzen A."/>
            <person name="Lutzoni F."/>
            <person name="Magnuson J."/>
            <person name="Mondo S."/>
            <person name="Nolan M."/>
            <person name="Ohm R."/>
            <person name="Pangilinan J."/>
            <person name="Park H.-J."/>
            <person name="Ramirez L."/>
            <person name="Alfaro M."/>
            <person name="Sun H."/>
            <person name="Tritt A."/>
            <person name="Yoshinaga Y."/>
            <person name="Zwiers L.-H."/>
            <person name="Turgeon B."/>
            <person name="Goodwin S."/>
            <person name="Spatafora J."/>
            <person name="Crous P."/>
            <person name="Grigoriev I."/>
        </authorList>
    </citation>
    <scope>NUCLEOTIDE SEQUENCE</scope>
    <source>
        <strain evidence="2">CBS 121167</strain>
    </source>
</reference>
<organism evidence="2 3">
    <name type="scientific">Aplosporella prunicola CBS 121167</name>
    <dbReference type="NCBI Taxonomy" id="1176127"/>
    <lineage>
        <taxon>Eukaryota</taxon>
        <taxon>Fungi</taxon>
        <taxon>Dikarya</taxon>
        <taxon>Ascomycota</taxon>
        <taxon>Pezizomycotina</taxon>
        <taxon>Dothideomycetes</taxon>
        <taxon>Dothideomycetes incertae sedis</taxon>
        <taxon>Botryosphaeriales</taxon>
        <taxon>Aplosporellaceae</taxon>
        <taxon>Aplosporella</taxon>
    </lineage>
</organism>
<keyword evidence="3" id="KW-1185">Reference proteome</keyword>
<accession>A0A6A6B8U8</accession>
<feature type="compositionally biased region" description="Basic and acidic residues" evidence="1">
    <location>
        <begin position="41"/>
        <end position="56"/>
    </location>
</feature>
<name>A0A6A6B8U8_9PEZI</name>
<proteinExistence type="predicted"/>
<gene>
    <name evidence="2" type="ORF">K452DRAFT_64471</name>
</gene>
<evidence type="ECO:0000256" key="1">
    <source>
        <dbReference type="SAM" id="MobiDB-lite"/>
    </source>
</evidence>
<protein>
    <submittedName>
        <fullName evidence="2">Uncharacterized protein</fullName>
    </submittedName>
</protein>
<dbReference type="GeneID" id="54304471"/>
<dbReference type="AlphaFoldDB" id="A0A6A6B8U8"/>
<evidence type="ECO:0000313" key="3">
    <source>
        <dbReference type="Proteomes" id="UP000799438"/>
    </source>
</evidence>
<feature type="region of interest" description="Disordered" evidence="1">
    <location>
        <begin position="107"/>
        <end position="130"/>
    </location>
</feature>
<feature type="region of interest" description="Disordered" evidence="1">
    <location>
        <begin position="41"/>
        <end position="60"/>
    </location>
</feature>